<dbReference type="PANTHER" id="PTHR23130:SF171">
    <property type="entry name" value="OS01G0895300 PROTEIN"/>
    <property type="match status" value="1"/>
</dbReference>
<dbReference type="SMART" id="SM00665">
    <property type="entry name" value="B561"/>
    <property type="match status" value="1"/>
</dbReference>
<keyword evidence="3 7" id="KW-0812">Transmembrane</keyword>
<dbReference type="Proteomes" id="UP000751190">
    <property type="component" value="Unassembled WGS sequence"/>
</dbReference>
<keyword evidence="8" id="KW-0732">Signal</keyword>
<evidence type="ECO:0000256" key="2">
    <source>
        <dbReference type="ARBA" id="ARBA00022448"/>
    </source>
</evidence>
<evidence type="ECO:0000313" key="11">
    <source>
        <dbReference type="Proteomes" id="UP000751190"/>
    </source>
</evidence>
<dbReference type="Gene3D" id="1.20.120.1770">
    <property type="match status" value="1"/>
</dbReference>
<organism evidence="10 11">
    <name type="scientific">Diacronema lutheri</name>
    <name type="common">Unicellular marine alga</name>
    <name type="synonym">Monochrysis lutheri</name>
    <dbReference type="NCBI Taxonomy" id="2081491"/>
    <lineage>
        <taxon>Eukaryota</taxon>
        <taxon>Haptista</taxon>
        <taxon>Haptophyta</taxon>
        <taxon>Pavlovophyceae</taxon>
        <taxon>Pavlovales</taxon>
        <taxon>Pavlovaceae</taxon>
        <taxon>Diacronema</taxon>
    </lineage>
</organism>
<evidence type="ECO:0000256" key="3">
    <source>
        <dbReference type="ARBA" id="ARBA00022692"/>
    </source>
</evidence>
<keyword evidence="6 7" id="KW-0472">Membrane</keyword>
<dbReference type="PROSITE" id="PS50939">
    <property type="entry name" value="CYTOCHROME_B561"/>
    <property type="match status" value="1"/>
</dbReference>
<dbReference type="InterPro" id="IPR006593">
    <property type="entry name" value="Cyt_b561/ferric_Rdtase_TM"/>
</dbReference>
<dbReference type="AlphaFoldDB" id="A0A8J5XHA5"/>
<comment type="subcellular location">
    <subcellularLocation>
        <location evidence="1">Membrane</location>
    </subcellularLocation>
</comment>
<feature type="transmembrane region" description="Helical" evidence="7">
    <location>
        <begin position="320"/>
        <end position="343"/>
    </location>
</feature>
<proteinExistence type="predicted"/>
<evidence type="ECO:0000313" key="10">
    <source>
        <dbReference type="EMBL" id="KAG8463035.1"/>
    </source>
</evidence>
<reference evidence="10" key="1">
    <citation type="submission" date="2021-05" db="EMBL/GenBank/DDBJ databases">
        <title>The genome of the haptophyte Pavlova lutheri (Diacronema luteri, Pavlovales) - a model for lipid biosynthesis in eukaryotic algae.</title>
        <authorList>
            <person name="Hulatt C.J."/>
            <person name="Posewitz M.C."/>
        </authorList>
    </citation>
    <scope>NUCLEOTIDE SEQUENCE</scope>
    <source>
        <strain evidence="10">NIVA-4/92</strain>
    </source>
</reference>
<evidence type="ECO:0000256" key="6">
    <source>
        <dbReference type="ARBA" id="ARBA00023136"/>
    </source>
</evidence>
<sequence length="360" mass="38830">MAGRDGADAHRRRRGAAKWAVMLSLALALARARASDVTHTGFLTDLLCWDMVNAIDGANMLTAPEEHTVHCMVDIQECVDSGFGVLELPPGETEYTLKYKLDQTGNRGALTLLRATSKRSNVIVTVAGRADGDVLRDARVMEPASGVIPVSNAGDFRRRPESILVAHVVCMLASWGCLLPWGVALARRTRGVRPIGAWFVLHLRLQTYGWGLQMAGMCLGVLFCERYTAHFARSHAGFGVIVVGLGFVQPLNSIFRPHPEPKTRARLAWEWIHKVTGYMALGFSIVAIVTGIQLISAFSYSDATFNASVAGACVGVVPPLVFLAVGHLPAVQALTAVAFRVLGVRGTLAQPFKVQPHADA</sequence>
<feature type="transmembrane region" description="Helical" evidence="7">
    <location>
        <begin position="275"/>
        <end position="300"/>
    </location>
</feature>
<dbReference type="OrthoDB" id="2419613at2759"/>
<dbReference type="Pfam" id="PF03188">
    <property type="entry name" value="Cytochrom_B561"/>
    <property type="match status" value="1"/>
</dbReference>
<evidence type="ECO:0000256" key="8">
    <source>
        <dbReference type="SAM" id="SignalP"/>
    </source>
</evidence>
<comment type="caution">
    <text evidence="10">The sequence shown here is derived from an EMBL/GenBank/DDBJ whole genome shotgun (WGS) entry which is preliminary data.</text>
</comment>
<keyword evidence="2" id="KW-0813">Transport</keyword>
<feature type="transmembrane region" description="Helical" evidence="7">
    <location>
        <begin position="207"/>
        <end position="229"/>
    </location>
</feature>
<feature type="transmembrane region" description="Helical" evidence="7">
    <location>
        <begin position="235"/>
        <end position="255"/>
    </location>
</feature>
<keyword evidence="4" id="KW-0249">Electron transport</keyword>
<dbReference type="CDD" id="cd08760">
    <property type="entry name" value="Cyt_b561_FRRS1_like"/>
    <property type="match status" value="1"/>
</dbReference>
<evidence type="ECO:0000256" key="5">
    <source>
        <dbReference type="ARBA" id="ARBA00022989"/>
    </source>
</evidence>
<feature type="signal peptide" evidence="8">
    <location>
        <begin position="1"/>
        <end position="34"/>
    </location>
</feature>
<gene>
    <name evidence="10" type="ORF">KFE25_001808</name>
</gene>
<feature type="domain" description="Cytochrome b561" evidence="9">
    <location>
        <begin position="131"/>
        <end position="326"/>
    </location>
</feature>
<evidence type="ECO:0000259" key="9">
    <source>
        <dbReference type="PROSITE" id="PS50939"/>
    </source>
</evidence>
<accession>A0A8J5XHA5</accession>
<evidence type="ECO:0000256" key="1">
    <source>
        <dbReference type="ARBA" id="ARBA00004370"/>
    </source>
</evidence>
<keyword evidence="5 7" id="KW-1133">Transmembrane helix</keyword>
<feature type="chain" id="PRO_5035207722" description="Cytochrome b561 domain-containing protein" evidence="8">
    <location>
        <begin position="35"/>
        <end position="360"/>
    </location>
</feature>
<dbReference type="PANTHER" id="PTHR23130">
    <property type="entry name" value="CYTOCHROME B561 AND DOMON DOMAIN-CONTAINING PROTEIN"/>
    <property type="match status" value="1"/>
</dbReference>
<keyword evidence="11" id="KW-1185">Reference proteome</keyword>
<name>A0A8J5XHA5_DIALT</name>
<feature type="transmembrane region" description="Helical" evidence="7">
    <location>
        <begin position="164"/>
        <end position="186"/>
    </location>
</feature>
<dbReference type="EMBL" id="JAGTXO010000018">
    <property type="protein sequence ID" value="KAG8463035.1"/>
    <property type="molecule type" value="Genomic_DNA"/>
</dbReference>
<evidence type="ECO:0000256" key="7">
    <source>
        <dbReference type="SAM" id="Phobius"/>
    </source>
</evidence>
<dbReference type="GO" id="GO:0016020">
    <property type="term" value="C:membrane"/>
    <property type="evidence" value="ECO:0007669"/>
    <property type="project" value="UniProtKB-SubCell"/>
</dbReference>
<evidence type="ECO:0000256" key="4">
    <source>
        <dbReference type="ARBA" id="ARBA00022982"/>
    </source>
</evidence>
<protein>
    <recommendedName>
        <fullName evidence="9">Cytochrome b561 domain-containing protein</fullName>
    </recommendedName>
</protein>